<sequence>MSKEPIISSNASQKENPNLQIKRQDVSTRNERLDAVTLPEHNALRFDNLNSLNHEDDTIYVDDSNHATVLEQEEKTENTSDAKPFKKNQLLDDPNWSFDLLDRGEITLIDKDEIKDYLNEEQPKNEIDVPQYSSSPFPDNTNEDLELREYSKLSNPFLLSKLRISRTSNSFYT</sequence>
<feature type="region of interest" description="Disordered" evidence="1">
    <location>
        <begin position="120"/>
        <end position="140"/>
    </location>
</feature>
<dbReference type="Proteomes" id="UP000005666">
    <property type="component" value="Chromosome 7"/>
</dbReference>
<evidence type="ECO:0000313" key="3">
    <source>
        <dbReference type="Proteomes" id="UP000005666"/>
    </source>
</evidence>
<feature type="compositionally biased region" description="Polar residues" evidence="1">
    <location>
        <begin position="131"/>
        <end position="140"/>
    </location>
</feature>
<proteinExistence type="predicted"/>
<organism evidence="2 3">
    <name type="scientific">Tetrapisispora phaffii (strain ATCC 24235 / CBS 4417 / NBRC 1672 / NRRL Y-8282 / UCD 70-5)</name>
    <name type="common">Yeast</name>
    <name type="synonym">Fabospora phaffii</name>
    <dbReference type="NCBI Taxonomy" id="1071381"/>
    <lineage>
        <taxon>Eukaryota</taxon>
        <taxon>Fungi</taxon>
        <taxon>Dikarya</taxon>
        <taxon>Ascomycota</taxon>
        <taxon>Saccharomycotina</taxon>
        <taxon>Saccharomycetes</taxon>
        <taxon>Saccharomycetales</taxon>
        <taxon>Saccharomycetaceae</taxon>
        <taxon>Tetrapisispora</taxon>
    </lineage>
</organism>
<dbReference type="GeneID" id="11535855"/>
<keyword evidence="3" id="KW-1185">Reference proteome</keyword>
<evidence type="ECO:0000313" key="2">
    <source>
        <dbReference type="EMBL" id="CCE64059.1"/>
    </source>
</evidence>
<gene>
    <name evidence="2" type="primary">TPHA0G02230</name>
    <name evidence="2" type="ordered locus">TPHA_0G02230</name>
</gene>
<name>G8BVY1_TETPH</name>
<dbReference type="KEGG" id="tpf:TPHA_0G02230"/>
<feature type="compositionally biased region" description="Polar residues" evidence="1">
    <location>
        <begin position="7"/>
        <end position="21"/>
    </location>
</feature>
<reference evidence="2 3" key="1">
    <citation type="journal article" date="2011" name="Proc. Natl. Acad. Sci. U.S.A.">
        <title>Evolutionary erosion of yeast sex chromosomes by mating-type switching accidents.</title>
        <authorList>
            <person name="Gordon J.L."/>
            <person name="Armisen D."/>
            <person name="Proux-Wera E."/>
            <person name="Oheigeartaigh S.S."/>
            <person name="Byrne K.P."/>
            <person name="Wolfe K.H."/>
        </authorList>
    </citation>
    <scope>NUCLEOTIDE SEQUENCE [LARGE SCALE GENOMIC DNA]</scope>
    <source>
        <strain evidence="3">ATCC 24235 / CBS 4417 / NBRC 1672 / NRRL Y-8282 / UCD 70-5</strain>
    </source>
</reference>
<dbReference type="HOGENOM" id="CLU_1548650_0_0_1"/>
<dbReference type="EMBL" id="HE612862">
    <property type="protein sequence ID" value="CCE64059.1"/>
    <property type="molecule type" value="Genomic_DNA"/>
</dbReference>
<dbReference type="RefSeq" id="XP_003686493.1">
    <property type="nucleotide sequence ID" value="XM_003686445.1"/>
</dbReference>
<accession>G8BVY1</accession>
<evidence type="ECO:0000256" key="1">
    <source>
        <dbReference type="SAM" id="MobiDB-lite"/>
    </source>
</evidence>
<protein>
    <submittedName>
        <fullName evidence="2">Uncharacterized protein</fullName>
    </submittedName>
</protein>
<dbReference type="AlphaFoldDB" id="G8BVY1"/>
<feature type="region of interest" description="Disordered" evidence="1">
    <location>
        <begin position="1"/>
        <end position="28"/>
    </location>
</feature>